<proteinExistence type="predicted"/>
<dbReference type="Proteomes" id="UP000427373">
    <property type="component" value="Chromosome"/>
</dbReference>
<dbReference type="SUPFAM" id="SSF52833">
    <property type="entry name" value="Thioredoxin-like"/>
    <property type="match status" value="1"/>
</dbReference>
<dbReference type="GO" id="GO:0005975">
    <property type="term" value="P:carbohydrate metabolic process"/>
    <property type="evidence" value="ECO:0007669"/>
    <property type="project" value="InterPro"/>
</dbReference>
<dbReference type="GeneID" id="42802012"/>
<dbReference type="EMBL" id="CP045484">
    <property type="protein sequence ID" value="QGR17846.1"/>
    <property type="molecule type" value="Genomic_DNA"/>
</dbReference>
<evidence type="ECO:0008006" key="5">
    <source>
        <dbReference type="Google" id="ProtNLM"/>
    </source>
</evidence>
<reference evidence="1 4" key="2">
    <citation type="submission" date="2020-08" db="EMBL/GenBank/DDBJ databases">
        <title>Genomic Encyclopedia of Type Strains, Phase IV (KMG-IV): sequencing the most valuable type-strain genomes for metagenomic binning, comparative biology and taxonomic classification.</title>
        <authorList>
            <person name="Goeker M."/>
        </authorList>
    </citation>
    <scope>NUCLEOTIDE SEQUENCE [LARGE SCALE GENOMIC DNA]</scope>
    <source>
        <strain evidence="1 4">DSM 12421</strain>
    </source>
</reference>
<sequence length="385" mass="44705">MISEKIFSDAKFYDKLIGVFFTSENCNICDELFEKIKKLQISQKYYLFKVNANEYLQYTVRLSRGIIPSLSILDLDGKTIAVIESLDIEYIQEKLREIYTKKEKLEGIEFPRPQQIEEVNVAEFLDIINFASEGNPIDFRGIEFLLFYADVHKEYQKIINIISPLDTLGKFLLTGKIDTTLDETYTNILALETIYNITDVKDKLIERITENGEVFRSSRKEVKGLLVDEAIVGTALLSLYQRTFDNKFLNLSLKIYDWIINNLESDIGFRDYPPIDPITKHEYFEPLANAETSIFLAKLWAITDDDKVKEKAEKALKIAYTLGTDIRVLSRVAIAYIKLKELIKSRKEIKNDIRVEIVKDNGCKEDFKYKNSCYDSIDKIEFNLI</sequence>
<dbReference type="AlphaFoldDB" id="A0A650CJ78"/>
<keyword evidence="3" id="KW-1185">Reference proteome</keyword>
<gene>
    <name evidence="2" type="ORF">D1869_12170</name>
    <name evidence="1" type="ORF">HNQ62_001730</name>
</gene>
<dbReference type="KEGG" id="soh:D1869_12170"/>
<evidence type="ECO:0000313" key="3">
    <source>
        <dbReference type="Proteomes" id="UP000427373"/>
    </source>
</evidence>
<dbReference type="Proteomes" id="UP000582213">
    <property type="component" value="Unassembled WGS sequence"/>
</dbReference>
<protein>
    <recommendedName>
        <fullName evidence="5">Thioredoxin</fullName>
    </recommendedName>
</protein>
<dbReference type="OrthoDB" id="36828at2157"/>
<dbReference type="SUPFAM" id="SSF48208">
    <property type="entry name" value="Six-hairpin glycosidases"/>
    <property type="match status" value="1"/>
</dbReference>
<accession>A0A650CJ78</accession>
<evidence type="ECO:0000313" key="4">
    <source>
        <dbReference type="Proteomes" id="UP000582213"/>
    </source>
</evidence>
<organism evidence="2 3">
    <name type="scientific">Sulfurisphaera ohwakuensis</name>
    <dbReference type="NCBI Taxonomy" id="69656"/>
    <lineage>
        <taxon>Archaea</taxon>
        <taxon>Thermoproteota</taxon>
        <taxon>Thermoprotei</taxon>
        <taxon>Sulfolobales</taxon>
        <taxon>Sulfolobaceae</taxon>
        <taxon>Sulfurisphaera</taxon>
    </lineage>
</organism>
<dbReference type="Gene3D" id="3.40.30.10">
    <property type="entry name" value="Glutaredoxin"/>
    <property type="match status" value="1"/>
</dbReference>
<dbReference type="InterPro" id="IPR008928">
    <property type="entry name" value="6-hairpin_glycosidase_sf"/>
</dbReference>
<evidence type="ECO:0000313" key="2">
    <source>
        <dbReference type="EMBL" id="QGR17846.1"/>
    </source>
</evidence>
<dbReference type="RefSeq" id="WP_156015321.1">
    <property type="nucleotide sequence ID" value="NZ_CP045484.1"/>
</dbReference>
<evidence type="ECO:0000313" key="1">
    <source>
        <dbReference type="EMBL" id="MBB5253959.1"/>
    </source>
</evidence>
<dbReference type="EMBL" id="JACHFY010000009">
    <property type="protein sequence ID" value="MBB5253959.1"/>
    <property type="molecule type" value="Genomic_DNA"/>
</dbReference>
<dbReference type="InterPro" id="IPR036249">
    <property type="entry name" value="Thioredoxin-like_sf"/>
</dbReference>
<name>A0A650CJ78_SULOH</name>
<reference evidence="2 3" key="1">
    <citation type="submission" date="2019-10" db="EMBL/GenBank/DDBJ databases">
        <title>Genome Sequences from Six Type Strain Members of the Archaeal Family Sulfolobaceae: Acidianus ambivalens, Acidianus infernus, Metallosphaera prunae, Stygiolobus azoricus, Sulfolobus metallicus, and Sulfurisphaera ohwakuensis.</title>
        <authorList>
            <person name="Counts J.A."/>
            <person name="Kelly R.M."/>
        </authorList>
    </citation>
    <scope>NUCLEOTIDE SEQUENCE [LARGE SCALE GENOMIC DNA]</scope>
    <source>
        <strain evidence="2 3">TA-1</strain>
    </source>
</reference>